<dbReference type="Proteomes" id="UP000031847">
    <property type="component" value="Unassembled WGS sequence"/>
</dbReference>
<gene>
    <name evidence="1" type="ORF">JCM5805K_0533</name>
</gene>
<dbReference type="PATRIC" id="fig|1360.96.peg.759"/>
<organism evidence="1 2">
    <name type="scientific">Lactococcus lactis subsp. lactis</name>
    <name type="common">Streptococcus lactis</name>
    <dbReference type="NCBI Taxonomy" id="1360"/>
    <lineage>
        <taxon>Bacteria</taxon>
        <taxon>Bacillati</taxon>
        <taxon>Bacillota</taxon>
        <taxon>Bacilli</taxon>
        <taxon>Lactobacillales</taxon>
        <taxon>Streptococcaceae</taxon>
        <taxon>Lactococcus</taxon>
    </lineage>
</organism>
<comment type="caution">
    <text evidence="1">The sequence shown here is derived from an EMBL/GenBank/DDBJ whole genome shotgun (WGS) entry which is preliminary data.</text>
</comment>
<evidence type="ECO:0000313" key="2">
    <source>
        <dbReference type="Proteomes" id="UP000031847"/>
    </source>
</evidence>
<dbReference type="AlphaFoldDB" id="A0A0B8QIB0"/>
<dbReference type="FunFam" id="2.40.30.200:FF:000001">
    <property type="entry name" value="Distal tail protein"/>
    <property type="match status" value="1"/>
</dbReference>
<dbReference type="RefSeq" id="WP_025016884.1">
    <property type="nucleotide sequence ID" value="NZ_BAABQR010000008.1"/>
</dbReference>
<accession>A0A0B8QIB0</accession>
<dbReference type="Gene3D" id="2.60.120.860">
    <property type="match status" value="1"/>
</dbReference>
<dbReference type="InterPro" id="IPR006520">
    <property type="entry name" value="Dit_BPSPP_N"/>
</dbReference>
<dbReference type="Gene3D" id="2.40.30.200">
    <property type="match status" value="1"/>
</dbReference>
<dbReference type="NCBIfam" id="TIGR01633">
    <property type="entry name" value="phi3626_gp14_N"/>
    <property type="match status" value="1"/>
</dbReference>
<protein>
    <submittedName>
        <fullName evidence="1">Phage-related protein</fullName>
    </submittedName>
</protein>
<name>A0A0B8QIB0_LACLL</name>
<dbReference type="EMBL" id="BBSI01000015">
    <property type="protein sequence ID" value="GAM79425.1"/>
    <property type="molecule type" value="Genomic_DNA"/>
</dbReference>
<proteinExistence type="predicted"/>
<reference evidence="1 2" key="1">
    <citation type="submission" date="2015-01" db="EMBL/GenBank/DDBJ databases">
        <title>Lactococcus lactis subsp.lactis JCM 5805 whole genome shotgun sequence.</title>
        <authorList>
            <person name="Fujii T."/>
            <person name="Tomita Y."/>
            <person name="Ikushima S."/>
            <person name="Fujiwara D."/>
        </authorList>
    </citation>
    <scope>NUCLEOTIDE SEQUENCE [LARGE SCALE GENOMIC DNA]</scope>
    <source>
        <strain evidence="1 2">JCM 5805</strain>
    </source>
</reference>
<evidence type="ECO:0000313" key="1">
    <source>
        <dbReference type="EMBL" id="GAM79425.1"/>
    </source>
</evidence>
<sequence length="253" mass="29181">MYKFRDTTKQEHYRNLPFIPTSAMSYDGTWLEELIEGYQTLTVEGREMYSLSFESQEMQVGGVITNIKYPPRELTIKYKLEDRDPRVLQEKFDTLKAFLIRQEDVPIIFHDDLEYTFYGRFQTADTVAGDTNSIISSFTVLCSDPFKHGKIQSVKNKVIEVLPYPVKPDKLSFKLLTDGLLATYGNYRLKSSQAKNGDLLEFDFQSGNTFINGKVNNNLLDLDSDFKNIRLTTGTDFSSSNYELTIQYRKAVL</sequence>